<gene>
    <name evidence="2" type="ORF">vB_BceM_AP3_0037</name>
</gene>
<evidence type="ECO:0000313" key="2">
    <source>
        <dbReference type="EMBL" id="AKA61158.1"/>
    </source>
</evidence>
<proteinExistence type="predicted"/>
<dbReference type="Proteomes" id="UP000225314">
    <property type="component" value="Segment"/>
</dbReference>
<dbReference type="InterPro" id="IPR002654">
    <property type="entry name" value="Glyco_trans_25"/>
</dbReference>
<feature type="domain" description="Glycosyl transferase family 25" evidence="1">
    <location>
        <begin position="7"/>
        <end position="178"/>
    </location>
</feature>
<reference evidence="2 3" key="1">
    <citation type="journal article" date="2017" name="Appl. Microbiol. Biotechnol.">
        <title>The temperate Burkholderia phage AP3 of the Peduovirinae shows efficient antimicrobial activity against B. cenocepacia of the IIIA lineage.</title>
        <authorList>
            <person name="Roszniowski B."/>
            <person name="Latka A."/>
            <person name="Maciejewska B."/>
            <person name="Vandenheuvel D."/>
            <person name="Olszak T."/>
            <person name="Briers Y."/>
            <person name="Holt G.S."/>
            <person name="Valvano M.A."/>
            <person name="Lavigne R."/>
            <person name="Smith D.L."/>
            <person name="Drulis-Kawa Z."/>
        </authorList>
    </citation>
    <scope>NUCLEOTIDE SEQUENCE [LARGE SCALE GENOMIC DNA]</scope>
</reference>
<dbReference type="GO" id="GO:0016740">
    <property type="term" value="F:transferase activity"/>
    <property type="evidence" value="ECO:0007669"/>
    <property type="project" value="UniProtKB-KW"/>
</dbReference>
<evidence type="ECO:0000259" key="1">
    <source>
        <dbReference type="Pfam" id="PF01755"/>
    </source>
</evidence>
<sequence length="250" mass="29165">MITMKYVCISLKRAKDRREEMTRQFKQHGINGQFFDAIDIDGDVESVPGYNARARKFFYGAGLTKGQVGCYLSHREVWRQLAESGDEAWCVMEDDIQFEHGFKDAAEELYSFRDQWDVVRLYGIFDNPKIEYASLPSGLKLMWMDVHPLGTQCYVITRNAAKRLLETTEKIRVPIDDALDENWKHKLRLYLTSPKFVSELNFQSTIGKLDSTQTIGYRIFVKPFRRLRKLPRMLFNARKRPAAPIKLNHG</sequence>
<evidence type="ECO:0000313" key="3">
    <source>
        <dbReference type="Proteomes" id="UP000225314"/>
    </source>
</evidence>
<organism evidence="2 3">
    <name type="scientific">Burkholderia phage AP3</name>
    <dbReference type="NCBI Taxonomy" id="1636201"/>
    <lineage>
        <taxon>Viruses</taxon>
        <taxon>Duplodnaviria</taxon>
        <taxon>Heunggongvirae</taxon>
        <taxon>Uroviricota</taxon>
        <taxon>Caudoviricetes</taxon>
        <taxon>Peduoviridae</taxon>
        <taxon>Aptresvirus</taxon>
        <taxon>Aptresvirus AP3</taxon>
    </lineage>
</organism>
<keyword evidence="2" id="KW-0808">Transferase</keyword>
<keyword evidence="3" id="KW-1185">Reference proteome</keyword>
<dbReference type="CDD" id="cd06532">
    <property type="entry name" value="Glyco_transf_25"/>
    <property type="match status" value="1"/>
</dbReference>
<protein>
    <submittedName>
        <fullName evidence="2">Putative glycosyl transferase</fullName>
    </submittedName>
</protein>
<name>A0A1S5NQ44_9CAUD</name>
<dbReference type="Pfam" id="PF01755">
    <property type="entry name" value="Glyco_transf_25"/>
    <property type="match status" value="1"/>
</dbReference>
<dbReference type="EMBL" id="KP966108">
    <property type="protein sequence ID" value="AKA61158.1"/>
    <property type="molecule type" value="Genomic_DNA"/>
</dbReference>
<accession>A0A1S5NQ44</accession>